<keyword evidence="7 15" id="KW-0378">Hydrolase</keyword>
<evidence type="ECO:0000256" key="3">
    <source>
        <dbReference type="ARBA" id="ARBA00011245"/>
    </source>
</evidence>
<dbReference type="GO" id="GO:0140078">
    <property type="term" value="F:class I DNA-(apurinic or apyrimidinic site) endonuclease activity"/>
    <property type="evidence" value="ECO:0007669"/>
    <property type="project" value="UniProtKB-EC"/>
</dbReference>
<comment type="cofactor">
    <cofactor evidence="15">
        <name>Zn(2+)</name>
        <dbReference type="ChEBI" id="CHEBI:29105"/>
    </cofactor>
    <text evidence="15">Binds 1 zinc ion per subunit.</text>
</comment>
<dbReference type="STRING" id="112903.SAMN04490178_10378"/>
<evidence type="ECO:0000259" key="16">
    <source>
        <dbReference type="PROSITE" id="PS51066"/>
    </source>
</evidence>
<comment type="catalytic activity">
    <reaction evidence="1 15">
        <text>Hydrolysis of DNA containing ring-opened 7-methylguanine residues, releasing 2,6-diamino-4-hydroxy-5-(N-methyl)formamidopyrimidine.</text>
        <dbReference type="EC" id="3.2.2.23"/>
    </reaction>
</comment>
<feature type="binding site" evidence="15">
    <location>
        <position position="112"/>
    </location>
    <ligand>
        <name>DNA</name>
        <dbReference type="ChEBI" id="CHEBI:16991"/>
    </ligand>
</feature>
<evidence type="ECO:0000313" key="18">
    <source>
        <dbReference type="EMBL" id="SEO58309.1"/>
    </source>
</evidence>
<proteinExistence type="inferred from homology"/>
<evidence type="ECO:0000256" key="15">
    <source>
        <dbReference type="HAMAP-Rule" id="MF_00103"/>
    </source>
</evidence>
<dbReference type="SMART" id="SM00898">
    <property type="entry name" value="Fapy_DNA_glyco"/>
    <property type="match status" value="1"/>
</dbReference>
<evidence type="ECO:0000256" key="5">
    <source>
        <dbReference type="ARBA" id="ARBA00022763"/>
    </source>
</evidence>
<dbReference type="CDD" id="cd08966">
    <property type="entry name" value="EcFpg-like_N"/>
    <property type="match status" value="1"/>
</dbReference>
<dbReference type="EC" id="4.2.99.18" evidence="15"/>
<keyword evidence="13 15" id="KW-0326">Glycosidase</keyword>
<dbReference type="InterPro" id="IPR012319">
    <property type="entry name" value="FPG_cat"/>
</dbReference>
<dbReference type="GO" id="GO:0003684">
    <property type="term" value="F:damaged DNA binding"/>
    <property type="evidence" value="ECO:0007669"/>
    <property type="project" value="InterPro"/>
</dbReference>
<reference evidence="18 19" key="1">
    <citation type="submission" date="2016-10" db="EMBL/GenBank/DDBJ databases">
        <authorList>
            <person name="de Groot N.N."/>
        </authorList>
    </citation>
    <scope>NUCLEOTIDE SEQUENCE [LARGE SCALE GENOMIC DNA]</scope>
    <source>
        <strain evidence="18 19">DSM 13305</strain>
    </source>
</reference>
<dbReference type="InterPro" id="IPR010979">
    <property type="entry name" value="Ribosomal_uS13-like_H2TH"/>
</dbReference>
<dbReference type="Pfam" id="PF06827">
    <property type="entry name" value="zf-FPG_IleRS"/>
    <property type="match status" value="1"/>
</dbReference>
<sequence>MPELPEVETIRRHLADKVTERVIKEVDLLLPRLIKWPSPGEFQAILTGKRIKKLGRRGKYLLFYLEDDFVLVIHLRMTGRLYFIQAGAERDKYTRILFTFDNQDTLQYADTRTLGTLYLMKERELWRISGLQHMGPEPLTAEFTEAYFSDRLKKRQGKIKPLLLDQTLVSGLGNIYADESLALAGIHPEKSAAQLSERECKVLYAAVNQVIAEGIADGGTSFRDYRDGNGQRGEHQKHLRVYGRHNEPCCVCGTPISKIVVAGRGTHYCSRCQIK</sequence>
<dbReference type="InterPro" id="IPR035937">
    <property type="entry name" value="FPG_N"/>
</dbReference>
<dbReference type="GO" id="GO:0034039">
    <property type="term" value="F:8-oxo-7,8-dihydroguanine DNA N-glycosylase activity"/>
    <property type="evidence" value="ECO:0007669"/>
    <property type="project" value="TreeGrafter"/>
</dbReference>
<comment type="similarity">
    <text evidence="2 15">Belongs to the FPG family.</text>
</comment>
<feature type="active site" description="Proton donor" evidence="15">
    <location>
        <position position="3"/>
    </location>
</feature>
<evidence type="ECO:0000256" key="10">
    <source>
        <dbReference type="ARBA" id="ARBA00023204"/>
    </source>
</evidence>
<comment type="subunit">
    <text evidence="3 15">Monomer.</text>
</comment>
<dbReference type="Gene3D" id="3.20.190.10">
    <property type="entry name" value="MutM-like, N-terminal"/>
    <property type="match status" value="1"/>
</dbReference>
<evidence type="ECO:0000259" key="17">
    <source>
        <dbReference type="PROSITE" id="PS51068"/>
    </source>
</evidence>
<dbReference type="InterPro" id="IPR010663">
    <property type="entry name" value="Znf_FPG/IleRS"/>
</dbReference>
<feature type="active site" description="Proton donor; for beta-elimination activity" evidence="15">
    <location>
        <position position="59"/>
    </location>
</feature>
<evidence type="ECO:0000256" key="6">
    <source>
        <dbReference type="ARBA" id="ARBA00022771"/>
    </source>
</evidence>
<dbReference type="Pfam" id="PF01149">
    <property type="entry name" value="Fapy_DNA_glyco"/>
    <property type="match status" value="1"/>
</dbReference>
<evidence type="ECO:0000256" key="1">
    <source>
        <dbReference type="ARBA" id="ARBA00001668"/>
    </source>
</evidence>
<dbReference type="HAMAP" id="MF_00103">
    <property type="entry name" value="Fapy_DNA_glycosyl"/>
    <property type="match status" value="1"/>
</dbReference>
<feature type="active site" description="Proton donor; for delta-elimination activity" evidence="15">
    <location>
        <position position="264"/>
    </location>
</feature>
<dbReference type="FunFam" id="1.10.8.50:FF:000003">
    <property type="entry name" value="Formamidopyrimidine-DNA glycosylase"/>
    <property type="match status" value="1"/>
</dbReference>
<evidence type="ECO:0000313" key="19">
    <source>
        <dbReference type="Proteomes" id="UP000198847"/>
    </source>
</evidence>
<dbReference type="GO" id="GO:0003690">
    <property type="term" value="F:double-stranded DNA binding"/>
    <property type="evidence" value="ECO:0007669"/>
    <property type="project" value="UniProtKB-ARBA"/>
</dbReference>
<dbReference type="InterPro" id="IPR020629">
    <property type="entry name" value="FPG_Glyclase"/>
</dbReference>
<organism evidence="18 19">
    <name type="scientific">Propionispora vibrioides</name>
    <dbReference type="NCBI Taxonomy" id="112903"/>
    <lineage>
        <taxon>Bacteria</taxon>
        <taxon>Bacillati</taxon>
        <taxon>Bacillota</taxon>
        <taxon>Negativicutes</taxon>
        <taxon>Selenomonadales</taxon>
        <taxon>Sporomusaceae</taxon>
        <taxon>Propionispora</taxon>
    </lineage>
</organism>
<dbReference type="SMART" id="SM01232">
    <property type="entry name" value="H2TH"/>
    <property type="match status" value="1"/>
</dbReference>
<dbReference type="OrthoDB" id="9800855at2"/>
<dbReference type="PROSITE" id="PS01242">
    <property type="entry name" value="ZF_FPG_1"/>
    <property type="match status" value="1"/>
</dbReference>
<evidence type="ECO:0000256" key="7">
    <source>
        <dbReference type="ARBA" id="ARBA00022801"/>
    </source>
</evidence>
<comment type="caution">
    <text evidence="15">Lacks conserved residue(s) required for the propagation of feature annotation.</text>
</comment>
<dbReference type="GO" id="GO:0006284">
    <property type="term" value="P:base-excision repair"/>
    <property type="evidence" value="ECO:0007669"/>
    <property type="project" value="InterPro"/>
</dbReference>
<keyword evidence="10 15" id="KW-0234">DNA repair</keyword>
<keyword evidence="12 15" id="KW-0511">Multifunctional enzyme</keyword>
<dbReference type="Pfam" id="PF06831">
    <property type="entry name" value="H2TH"/>
    <property type="match status" value="1"/>
</dbReference>
<dbReference type="Proteomes" id="UP000198847">
    <property type="component" value="Unassembled WGS sequence"/>
</dbReference>
<comment type="catalytic activity">
    <reaction evidence="14 15">
        <text>2'-deoxyribonucleotide-(2'-deoxyribose 5'-phosphate)-2'-deoxyribonucleotide-DNA = a 3'-end 2'-deoxyribonucleotide-(2,3-dehydro-2,3-deoxyribose 5'-phosphate)-DNA + a 5'-end 5'-phospho-2'-deoxyribonucleoside-DNA + H(+)</text>
        <dbReference type="Rhea" id="RHEA:66592"/>
        <dbReference type="Rhea" id="RHEA-COMP:13180"/>
        <dbReference type="Rhea" id="RHEA-COMP:16897"/>
        <dbReference type="Rhea" id="RHEA-COMP:17067"/>
        <dbReference type="ChEBI" id="CHEBI:15378"/>
        <dbReference type="ChEBI" id="CHEBI:136412"/>
        <dbReference type="ChEBI" id="CHEBI:157695"/>
        <dbReference type="ChEBI" id="CHEBI:167181"/>
        <dbReference type="EC" id="4.2.99.18"/>
    </reaction>
</comment>
<protein>
    <recommendedName>
        <fullName evidence="15">Formamidopyrimidine-DNA glycosylase</fullName>
        <shortName evidence="15">Fapy-DNA glycosylase</shortName>
        <ecNumber evidence="15">3.2.2.23</ecNumber>
    </recommendedName>
    <alternativeName>
        <fullName evidence="15">DNA-(apurinic or apyrimidinic site) lyase MutM</fullName>
        <shortName evidence="15">AP lyase MutM</shortName>
        <ecNumber evidence="15">4.2.99.18</ecNumber>
    </alternativeName>
</protein>
<dbReference type="SUPFAM" id="SSF81624">
    <property type="entry name" value="N-terminal domain of MutM-like DNA repair proteins"/>
    <property type="match status" value="1"/>
</dbReference>
<keyword evidence="8 15" id="KW-0862">Zinc</keyword>
<dbReference type="NCBIfam" id="NF002211">
    <property type="entry name" value="PRK01103.1"/>
    <property type="match status" value="1"/>
</dbReference>
<dbReference type="SUPFAM" id="SSF46946">
    <property type="entry name" value="S13-like H2TH domain"/>
    <property type="match status" value="1"/>
</dbReference>
<feature type="domain" description="Formamidopyrimidine-DNA glycosylase catalytic" evidence="17">
    <location>
        <begin position="2"/>
        <end position="115"/>
    </location>
</feature>
<keyword evidence="4 15" id="KW-0479">Metal-binding</keyword>
<dbReference type="PANTHER" id="PTHR22993:SF9">
    <property type="entry name" value="FORMAMIDOPYRIMIDINE-DNA GLYCOSYLASE"/>
    <property type="match status" value="1"/>
</dbReference>
<evidence type="ECO:0000256" key="13">
    <source>
        <dbReference type="ARBA" id="ARBA00023295"/>
    </source>
</evidence>
<dbReference type="RefSeq" id="WP_091744054.1">
    <property type="nucleotide sequence ID" value="NZ_FODY01000003.1"/>
</dbReference>
<evidence type="ECO:0000256" key="8">
    <source>
        <dbReference type="ARBA" id="ARBA00022833"/>
    </source>
</evidence>
<keyword evidence="19" id="KW-1185">Reference proteome</keyword>
<evidence type="ECO:0000256" key="14">
    <source>
        <dbReference type="ARBA" id="ARBA00044632"/>
    </source>
</evidence>
<keyword evidence="6 15" id="KW-0863">Zinc-finger</keyword>
<dbReference type="EC" id="3.2.2.23" evidence="15"/>
<dbReference type="SUPFAM" id="SSF57716">
    <property type="entry name" value="Glucocorticoid receptor-like (DNA-binding domain)"/>
    <property type="match status" value="1"/>
</dbReference>
<dbReference type="NCBIfam" id="TIGR00577">
    <property type="entry name" value="fpg"/>
    <property type="match status" value="1"/>
</dbReference>
<dbReference type="EMBL" id="FODY01000003">
    <property type="protein sequence ID" value="SEO58309.1"/>
    <property type="molecule type" value="Genomic_DNA"/>
</dbReference>
<name>A0A1H8QVM2_9FIRM</name>
<feature type="domain" description="FPG-type" evidence="16">
    <location>
        <begin position="240"/>
        <end position="274"/>
    </location>
</feature>
<feature type="binding site" evidence="15">
    <location>
        <position position="155"/>
    </location>
    <ligand>
        <name>DNA</name>
        <dbReference type="ChEBI" id="CHEBI:16991"/>
    </ligand>
</feature>
<dbReference type="Gene3D" id="1.10.8.50">
    <property type="match status" value="1"/>
</dbReference>
<accession>A0A1H8QVM2</accession>
<comment type="function">
    <text evidence="15">Involved in base excision repair of DNA damaged by oxidation or by mutagenic agents. Acts as DNA glycosylase that recognizes and removes damaged bases. Has a preference for oxidized purines, such as 7,8-dihydro-8-oxoguanine (8-oxoG). Has AP (apurinic/apyrimidinic) lyase activity and introduces nicks in the DNA strand. Cleaves the DNA backbone by beta-delta elimination to generate a single-strand break at the site of the removed base with both 3'- and 5'-phosphates.</text>
</comment>
<evidence type="ECO:0000256" key="11">
    <source>
        <dbReference type="ARBA" id="ARBA00023239"/>
    </source>
</evidence>
<dbReference type="AlphaFoldDB" id="A0A1H8QVM2"/>
<evidence type="ECO:0000256" key="2">
    <source>
        <dbReference type="ARBA" id="ARBA00009409"/>
    </source>
</evidence>
<dbReference type="InterPro" id="IPR015887">
    <property type="entry name" value="DNA_glyclase_Znf_dom_DNA_BS"/>
</dbReference>
<gene>
    <name evidence="15" type="primary">mutM</name>
    <name evidence="15" type="synonym">fpg</name>
    <name evidence="18" type="ORF">SAMN04490178_10378</name>
</gene>
<dbReference type="InterPro" id="IPR000214">
    <property type="entry name" value="Znf_DNA_glyclase/AP_lyase"/>
</dbReference>
<evidence type="ECO:0000256" key="4">
    <source>
        <dbReference type="ARBA" id="ARBA00022723"/>
    </source>
</evidence>
<evidence type="ECO:0000256" key="12">
    <source>
        <dbReference type="ARBA" id="ARBA00023268"/>
    </source>
</evidence>
<keyword evidence="9 15" id="KW-0238">DNA-binding</keyword>
<keyword evidence="11 15" id="KW-0456">Lyase</keyword>
<dbReference type="PANTHER" id="PTHR22993">
    <property type="entry name" value="FORMAMIDOPYRIMIDINE-DNA GLYCOSYLASE"/>
    <property type="match status" value="1"/>
</dbReference>
<evidence type="ECO:0000256" key="9">
    <source>
        <dbReference type="ARBA" id="ARBA00023125"/>
    </source>
</evidence>
<dbReference type="PROSITE" id="PS51066">
    <property type="entry name" value="ZF_FPG_2"/>
    <property type="match status" value="1"/>
</dbReference>
<dbReference type="PROSITE" id="PS51068">
    <property type="entry name" value="FPG_CAT"/>
    <property type="match status" value="1"/>
</dbReference>
<dbReference type="InterPro" id="IPR015886">
    <property type="entry name" value="H2TH_FPG"/>
</dbReference>
<feature type="active site" description="Schiff-base intermediate with DNA" evidence="15">
    <location>
        <position position="2"/>
    </location>
</feature>
<dbReference type="GO" id="GO:0008270">
    <property type="term" value="F:zinc ion binding"/>
    <property type="evidence" value="ECO:0007669"/>
    <property type="project" value="UniProtKB-UniRule"/>
</dbReference>
<keyword evidence="5 15" id="KW-0227">DNA damage</keyword>